<protein>
    <submittedName>
        <fullName evidence="1">Uncharacterized protein</fullName>
    </submittedName>
</protein>
<dbReference type="KEGG" id="blat:WK25_27785"/>
<gene>
    <name evidence="1" type="ORF">WI41_09110</name>
</gene>
<dbReference type="Proteomes" id="UP000056450">
    <property type="component" value="Unassembled WGS sequence"/>
</dbReference>
<organism evidence="1 2">
    <name type="scientific">Burkholderia latens</name>
    <dbReference type="NCBI Taxonomy" id="488446"/>
    <lineage>
        <taxon>Bacteria</taxon>
        <taxon>Pseudomonadati</taxon>
        <taxon>Pseudomonadota</taxon>
        <taxon>Betaproteobacteria</taxon>
        <taxon>Burkholderiales</taxon>
        <taxon>Burkholderiaceae</taxon>
        <taxon>Burkholderia</taxon>
        <taxon>Burkholderia cepacia complex</taxon>
    </lineage>
</organism>
<sequence length="59" mass="6185">MRGAAETADPFPSAAARASRRVFPQRSTAARIIPASSNDVVPFHLEGCAACAFLIRSPA</sequence>
<accession>A0AAP1C873</accession>
<evidence type="ECO:0000313" key="2">
    <source>
        <dbReference type="Proteomes" id="UP000056450"/>
    </source>
</evidence>
<evidence type="ECO:0000313" key="1">
    <source>
        <dbReference type="EMBL" id="KVA11511.1"/>
    </source>
</evidence>
<comment type="caution">
    <text evidence="1">The sequence shown here is derived from an EMBL/GenBank/DDBJ whole genome shotgun (WGS) entry which is preliminary data.</text>
</comment>
<dbReference type="AlphaFoldDB" id="A0AAP1C873"/>
<dbReference type="EMBL" id="LOTQ01000004">
    <property type="protein sequence ID" value="KVA11511.1"/>
    <property type="molecule type" value="Genomic_DNA"/>
</dbReference>
<proteinExistence type="predicted"/>
<reference evidence="1 2" key="1">
    <citation type="submission" date="2015-11" db="EMBL/GenBank/DDBJ databases">
        <title>Expanding the genomic diversity of Burkholderia species for the development of highly accurate diagnostics.</title>
        <authorList>
            <person name="Sahl J."/>
            <person name="Keim P."/>
            <person name="Wagner D."/>
        </authorList>
    </citation>
    <scope>NUCLEOTIDE SEQUENCE [LARGE SCALE GENOMIC DNA]</scope>
    <source>
        <strain evidence="1 2">RF32-BP12</strain>
    </source>
</reference>
<name>A0AAP1C873_9BURK</name>